<gene>
    <name evidence="13" type="ORF">OLEA9_A101210</name>
</gene>
<keyword evidence="6 11" id="KW-0732">Signal</keyword>
<proteinExistence type="inferred from homology"/>
<comment type="subcellular location">
    <subcellularLocation>
        <location evidence="1">Cell membrane</location>
        <topology evidence="1">Lipid-anchor</topology>
        <topology evidence="1">GPI-anchor</topology>
    </subcellularLocation>
</comment>
<evidence type="ECO:0000313" key="13">
    <source>
        <dbReference type="EMBL" id="CAA2980357.1"/>
    </source>
</evidence>
<keyword evidence="7" id="KW-0446">Lipid-binding</keyword>
<protein>
    <submittedName>
        <fullName evidence="13">Lipid transfer vas</fullName>
    </submittedName>
</protein>
<reference evidence="13 14" key="1">
    <citation type="submission" date="2019-12" db="EMBL/GenBank/DDBJ databases">
        <authorList>
            <person name="Alioto T."/>
            <person name="Alioto T."/>
            <person name="Gomez Garrido J."/>
        </authorList>
    </citation>
    <scope>NUCLEOTIDE SEQUENCE [LARGE SCALE GENOMIC DNA]</scope>
</reference>
<dbReference type="GO" id="GO:0098552">
    <property type="term" value="C:side of membrane"/>
    <property type="evidence" value="ECO:0007669"/>
    <property type="project" value="UniProtKB-KW"/>
</dbReference>
<dbReference type="PANTHER" id="PTHR33044">
    <property type="entry name" value="BIFUNCTIONAL INHIBITOR/LIPID-TRANSFER PROTEIN/SEED STORAGE 2S ALBUMIN SUPERFAMILY PROTEIN-RELATED"/>
    <property type="match status" value="1"/>
</dbReference>
<dbReference type="InterPro" id="IPR000528">
    <property type="entry name" value="Plant_nsLTP"/>
</dbReference>
<evidence type="ECO:0000256" key="6">
    <source>
        <dbReference type="ARBA" id="ARBA00022729"/>
    </source>
</evidence>
<dbReference type="CDD" id="cd00010">
    <property type="entry name" value="AAI_LTSS"/>
    <property type="match status" value="1"/>
</dbReference>
<accession>A0A8S0RKJ2</accession>
<dbReference type="SUPFAM" id="SSF47699">
    <property type="entry name" value="Bifunctional inhibitor/lipid-transfer protein/seed storage 2S albumin"/>
    <property type="match status" value="1"/>
</dbReference>
<evidence type="ECO:0000256" key="7">
    <source>
        <dbReference type="ARBA" id="ARBA00023121"/>
    </source>
</evidence>
<keyword evidence="14" id="KW-1185">Reference proteome</keyword>
<dbReference type="GO" id="GO:0008289">
    <property type="term" value="F:lipid binding"/>
    <property type="evidence" value="ECO:0007669"/>
    <property type="project" value="UniProtKB-KW"/>
</dbReference>
<dbReference type="Gene3D" id="1.10.110.10">
    <property type="entry name" value="Plant lipid-transfer and hydrophobic proteins"/>
    <property type="match status" value="1"/>
</dbReference>
<dbReference type="Gramene" id="OE9A101210T1">
    <property type="protein sequence ID" value="OE9A101210C1"/>
    <property type="gene ID" value="OE9A101210"/>
</dbReference>
<evidence type="ECO:0000256" key="5">
    <source>
        <dbReference type="ARBA" id="ARBA00022622"/>
    </source>
</evidence>
<evidence type="ECO:0000256" key="2">
    <source>
        <dbReference type="ARBA" id="ARBA00009748"/>
    </source>
</evidence>
<evidence type="ECO:0000256" key="3">
    <source>
        <dbReference type="ARBA" id="ARBA00022448"/>
    </source>
</evidence>
<organism evidence="13 14">
    <name type="scientific">Olea europaea subsp. europaea</name>
    <dbReference type="NCBI Taxonomy" id="158383"/>
    <lineage>
        <taxon>Eukaryota</taxon>
        <taxon>Viridiplantae</taxon>
        <taxon>Streptophyta</taxon>
        <taxon>Embryophyta</taxon>
        <taxon>Tracheophyta</taxon>
        <taxon>Spermatophyta</taxon>
        <taxon>Magnoliopsida</taxon>
        <taxon>eudicotyledons</taxon>
        <taxon>Gunneridae</taxon>
        <taxon>Pentapetalae</taxon>
        <taxon>asterids</taxon>
        <taxon>lamiids</taxon>
        <taxon>Lamiales</taxon>
        <taxon>Oleaceae</taxon>
        <taxon>Oleeae</taxon>
        <taxon>Olea</taxon>
    </lineage>
</organism>
<evidence type="ECO:0000256" key="9">
    <source>
        <dbReference type="ARBA" id="ARBA00023180"/>
    </source>
</evidence>
<dbReference type="InterPro" id="IPR043325">
    <property type="entry name" value="LTSS"/>
</dbReference>
<evidence type="ECO:0000256" key="4">
    <source>
        <dbReference type="ARBA" id="ARBA00022475"/>
    </source>
</evidence>
<evidence type="ECO:0000259" key="12">
    <source>
        <dbReference type="SMART" id="SM00499"/>
    </source>
</evidence>
<keyword evidence="9" id="KW-0325">Glycoprotein</keyword>
<dbReference type="Pfam" id="PF14368">
    <property type="entry name" value="LTP_2"/>
    <property type="match status" value="1"/>
</dbReference>
<keyword evidence="5" id="KW-0472">Membrane</keyword>
<keyword evidence="8" id="KW-1015">Disulfide bond</keyword>
<keyword evidence="5" id="KW-0336">GPI-anchor</keyword>
<comment type="caution">
    <text evidence="13">The sequence shown here is derived from an EMBL/GenBank/DDBJ whole genome shotgun (WGS) entry which is preliminary data.</text>
</comment>
<dbReference type="Proteomes" id="UP000594638">
    <property type="component" value="Unassembled WGS sequence"/>
</dbReference>
<keyword evidence="4" id="KW-1003">Cell membrane</keyword>
<evidence type="ECO:0000256" key="1">
    <source>
        <dbReference type="ARBA" id="ARBA00004609"/>
    </source>
</evidence>
<dbReference type="SMART" id="SM00499">
    <property type="entry name" value="AAI"/>
    <property type="match status" value="1"/>
</dbReference>
<evidence type="ECO:0000256" key="11">
    <source>
        <dbReference type="SAM" id="SignalP"/>
    </source>
</evidence>
<dbReference type="PRINTS" id="PR00382">
    <property type="entry name" value="LIPIDTRNSFER"/>
</dbReference>
<feature type="signal peptide" evidence="11">
    <location>
        <begin position="1"/>
        <end position="30"/>
    </location>
</feature>
<dbReference type="InterPro" id="IPR016140">
    <property type="entry name" value="Bifunc_inhib/LTP/seed_store"/>
</dbReference>
<dbReference type="EMBL" id="CACTIH010003645">
    <property type="protein sequence ID" value="CAA2980357.1"/>
    <property type="molecule type" value="Genomic_DNA"/>
</dbReference>
<name>A0A8S0RKJ2_OLEEU</name>
<dbReference type="OrthoDB" id="690947at2759"/>
<dbReference type="InterPro" id="IPR036312">
    <property type="entry name" value="Bifun_inhib/LTP/seed_sf"/>
</dbReference>
<evidence type="ECO:0000313" key="14">
    <source>
        <dbReference type="Proteomes" id="UP000594638"/>
    </source>
</evidence>
<dbReference type="GO" id="GO:0006869">
    <property type="term" value="P:lipid transport"/>
    <property type="evidence" value="ECO:0007669"/>
    <property type="project" value="InterPro"/>
</dbReference>
<evidence type="ECO:0000256" key="8">
    <source>
        <dbReference type="ARBA" id="ARBA00023157"/>
    </source>
</evidence>
<evidence type="ECO:0000256" key="10">
    <source>
        <dbReference type="ARBA" id="ARBA00023288"/>
    </source>
</evidence>
<comment type="similarity">
    <text evidence="2">Belongs to the plant LTP family.</text>
</comment>
<feature type="chain" id="PRO_5035923063" evidence="11">
    <location>
        <begin position="31"/>
        <end position="149"/>
    </location>
</feature>
<keyword evidence="3" id="KW-0813">Transport</keyword>
<sequence length="149" mass="15474">MTSSTKSAFTKAAFMVAVALLVITTRTAEGQADCAANLIPCAEYLNSTNPAPACCNAIREVVSTQLRCLCNLYNNPNLVPGINMTQALELPKHCNLSADTSRCKALSPTSSVVPTPGVIGGNDNNGAGKSISSVGVPSLFLLSSIVMFH</sequence>
<feature type="domain" description="Bifunctional inhibitor/plant lipid transfer protein/seed storage helical" evidence="12">
    <location>
        <begin position="34"/>
        <end position="103"/>
    </location>
</feature>
<dbReference type="AlphaFoldDB" id="A0A8S0RKJ2"/>
<keyword evidence="10" id="KW-0449">Lipoprotein</keyword>
<dbReference type="GO" id="GO:0005886">
    <property type="term" value="C:plasma membrane"/>
    <property type="evidence" value="ECO:0007669"/>
    <property type="project" value="UniProtKB-SubCell"/>
</dbReference>